<dbReference type="RefSeq" id="WP_074825025.1">
    <property type="nucleotide sequence ID" value="NZ_FOLW01000020.1"/>
</dbReference>
<feature type="signal peptide" evidence="1">
    <location>
        <begin position="1"/>
        <end position="25"/>
    </location>
</feature>
<sequence length="392" mass="44712">MFMRLFKLIPLAGAIWLLGIWPAQAEYDVSQTYTGQIGTLPIVAEFSVAESGEVTGRYFYQRYRKDIALTGSQLGDGGFKLYENKSIESNKNGPWIKLMPTAEKGFTGQWNDAKGKTLKVTLTIAAVPQENNGNNETPYLQTLIKENLYDYLRLHNAPLNMENEQQFMGYGFRWLKEPVSGIRMFELTSGYPQDVMIRVNVQLKERLWREVVDYHSCMFGGLLSSAGQADFTQTVKPTYFSSSVISASVFTEFYCGGAHPDFADSPINMDVKTGNQLALEDVLWLGKGEPVYYNQQGNDDTGFEEFSAYRSHVFAPWLVAKLKALYPKQMKASDECDYSTVEYWEFVNWHFTEKGLYFSPSFPRVARSCEYPTWSILPYRDIKAHAGHFKTQ</sequence>
<dbReference type="AlphaFoldDB" id="A0AAJ4WDM3"/>
<keyword evidence="1" id="KW-0732">Signal</keyword>
<evidence type="ECO:0000313" key="3">
    <source>
        <dbReference type="Proteomes" id="UP000226420"/>
    </source>
</evidence>
<evidence type="ECO:0008006" key="4">
    <source>
        <dbReference type="Google" id="ProtNLM"/>
    </source>
</evidence>
<feature type="chain" id="PRO_5042479088" description="DUF3298 domain-containing protein" evidence="1">
    <location>
        <begin position="26"/>
        <end position="392"/>
    </location>
</feature>
<accession>A0AAJ4WDM3</accession>
<protein>
    <recommendedName>
        <fullName evidence="4">DUF3298 domain-containing protein</fullName>
    </recommendedName>
</protein>
<reference evidence="2 3" key="1">
    <citation type="submission" date="2016-10" db="EMBL/GenBank/DDBJ databases">
        <authorList>
            <person name="Varghese N."/>
            <person name="Submissions S."/>
        </authorList>
    </citation>
    <scope>NUCLEOTIDE SEQUENCE [LARGE SCALE GENOMIC DNA]</scope>
    <source>
        <strain evidence="2 3">DSM 5563</strain>
    </source>
</reference>
<proteinExistence type="predicted"/>
<evidence type="ECO:0000313" key="2">
    <source>
        <dbReference type="EMBL" id="SFD45997.1"/>
    </source>
</evidence>
<gene>
    <name evidence="2" type="ORF">SAMN02745723_1203</name>
</gene>
<comment type="caution">
    <text evidence="2">The sequence shown here is derived from an EMBL/GenBank/DDBJ whole genome shotgun (WGS) entry which is preliminary data.</text>
</comment>
<dbReference type="Proteomes" id="UP000226420">
    <property type="component" value="Unassembled WGS sequence"/>
</dbReference>
<evidence type="ECO:0000256" key="1">
    <source>
        <dbReference type="SAM" id="SignalP"/>
    </source>
</evidence>
<dbReference type="EMBL" id="FOLW01000020">
    <property type="protein sequence ID" value="SFD45997.1"/>
    <property type="molecule type" value="Genomic_DNA"/>
</dbReference>
<name>A0AAJ4WDM3_9GAMM</name>
<organism evidence="2 3">
    <name type="scientific">Pragia fontium DSM 5563 = ATCC 49100</name>
    <dbReference type="NCBI Taxonomy" id="1122977"/>
    <lineage>
        <taxon>Bacteria</taxon>
        <taxon>Pseudomonadati</taxon>
        <taxon>Pseudomonadota</taxon>
        <taxon>Gammaproteobacteria</taxon>
        <taxon>Enterobacterales</taxon>
        <taxon>Budviciaceae</taxon>
        <taxon>Pragia</taxon>
    </lineage>
</organism>